<dbReference type="AlphaFoldDB" id="A0A8S3ZUW5"/>
<keyword evidence="4" id="KW-1185">Reference proteome</keyword>
<feature type="region of interest" description="Disordered" evidence="2">
    <location>
        <begin position="29"/>
        <end position="69"/>
    </location>
</feature>
<dbReference type="OrthoDB" id="6344460at2759"/>
<feature type="coiled-coil region" evidence="1">
    <location>
        <begin position="604"/>
        <end position="713"/>
    </location>
</feature>
<feature type="compositionally biased region" description="Polar residues" evidence="2">
    <location>
        <begin position="929"/>
        <end position="945"/>
    </location>
</feature>
<keyword evidence="1" id="KW-0175">Coiled coil</keyword>
<dbReference type="GO" id="GO:0000796">
    <property type="term" value="C:condensin complex"/>
    <property type="evidence" value="ECO:0007669"/>
    <property type="project" value="TreeGrafter"/>
</dbReference>
<evidence type="ECO:0000256" key="2">
    <source>
        <dbReference type="SAM" id="MobiDB-lite"/>
    </source>
</evidence>
<proteinExistence type="predicted"/>
<sequence>DFGLDKNLSEKLMEFESLEPGLRGALEKINGSDSRLGQDIDGTLSLKSTARDDSPGGKSSPLDLDAEQKKKADVVAVTDKKVPDQFLKEEELRISANNEKALRDLKDKLNRELEDAKLELLEDKVRRLKKLQDDIKKETDDEEKRLRTQKREAVNQLQAELESVHQQEMDHLTKTQQLDLEKLQHEHRSACSKEEAVLREQMDKALQKLRDEVGSLQMEEQEKLEEEKKKALERLYKQQMAKLKEELSKLQEEEKDKVEKEMEVARKRQKAVDDLDRGLDEVLIERRQALKQEHQEQLNKLRKEHEEQLRKLQEESKEKIQAENQRLLRELESEKSELQRKYNKDVEEMRKNFQIKKESLKDQLDDEEEEMREKKAEIERRSAFVEQSLKAIEAQEKKLEERRKKLAADKEKLEQDSDEVLASKVSSLNVAELQRMQEEKKQLLQELREEQSQLEKVRQERKALEGDVIRLKMAREQHSKKLSEMRERVEKKITEFEGLQQRFIQEVEKQSSEALRADPSRVNASAAPSSTMLTLGDLQINAFSSPTHLPGFASDDDDGGDNYLAAVQHVPLKKKPTVSWQDVLAADDDWLEPSIPGTERRGMKEHLKSEVETIARAKAFLRKQRRALKQRQSTLAAAKEEFLKDKRKLQQGNISDRGARLLDEVRQSLETEKYQIDALQTQVNSGSVLLKQKEEKLQQLEDLAKESENERDSEYSPFGRPWQRVKIPNLDLSDDESSGVSSSSASLDNFLLGRNSHLPAPSYPVSGTGIGTEDLSSALHKINSELSRVLNLIDKEENITNRNSHASPSHHHYMGLPVGVQWTPHPPQGPPPKDYSSLIYTAEQSLERKWRKYFGDRRPAFTAGPSYLTSAHGYGHVLTSRDSHHRISIAEPRPFVASIQSQLAEQKEWLNQRHQRTEHLVSPHFSAQRWESSSVHSTGRHSTASPRPEPSIRLELDSNNEIRVRHL</sequence>
<dbReference type="EMBL" id="CAJHNH020006013">
    <property type="protein sequence ID" value="CAG5133223.1"/>
    <property type="molecule type" value="Genomic_DNA"/>
</dbReference>
<dbReference type="GO" id="GO:0003682">
    <property type="term" value="F:chromatin binding"/>
    <property type="evidence" value="ECO:0007669"/>
    <property type="project" value="TreeGrafter"/>
</dbReference>
<feature type="coiled-coil region" evidence="1">
    <location>
        <begin position="199"/>
        <end position="502"/>
    </location>
</feature>
<dbReference type="GO" id="GO:0000785">
    <property type="term" value="C:chromatin"/>
    <property type="evidence" value="ECO:0007669"/>
    <property type="project" value="TreeGrafter"/>
</dbReference>
<feature type="region of interest" description="Disordered" evidence="2">
    <location>
        <begin position="920"/>
        <end position="958"/>
    </location>
</feature>
<dbReference type="Proteomes" id="UP000678393">
    <property type="component" value="Unassembled WGS sequence"/>
</dbReference>
<feature type="coiled-coil region" evidence="1">
    <location>
        <begin position="95"/>
        <end position="167"/>
    </location>
</feature>
<dbReference type="PANTHER" id="PTHR43941">
    <property type="entry name" value="STRUCTURAL MAINTENANCE OF CHROMOSOMES PROTEIN 2"/>
    <property type="match status" value="1"/>
</dbReference>
<protein>
    <submittedName>
        <fullName evidence="3">Uncharacterized protein</fullName>
    </submittedName>
</protein>
<gene>
    <name evidence="3" type="ORF">CUNI_LOCUS18781</name>
</gene>
<dbReference type="GO" id="GO:0007076">
    <property type="term" value="P:mitotic chromosome condensation"/>
    <property type="evidence" value="ECO:0007669"/>
    <property type="project" value="TreeGrafter"/>
</dbReference>
<organism evidence="3 4">
    <name type="scientific">Candidula unifasciata</name>
    <dbReference type="NCBI Taxonomy" id="100452"/>
    <lineage>
        <taxon>Eukaryota</taxon>
        <taxon>Metazoa</taxon>
        <taxon>Spiralia</taxon>
        <taxon>Lophotrochozoa</taxon>
        <taxon>Mollusca</taxon>
        <taxon>Gastropoda</taxon>
        <taxon>Heterobranchia</taxon>
        <taxon>Euthyneura</taxon>
        <taxon>Panpulmonata</taxon>
        <taxon>Eupulmonata</taxon>
        <taxon>Stylommatophora</taxon>
        <taxon>Helicina</taxon>
        <taxon>Helicoidea</taxon>
        <taxon>Geomitridae</taxon>
        <taxon>Candidula</taxon>
    </lineage>
</organism>
<name>A0A8S3ZUW5_9EUPU</name>
<accession>A0A8S3ZUW5</accession>
<evidence type="ECO:0000256" key="1">
    <source>
        <dbReference type="SAM" id="Coils"/>
    </source>
</evidence>
<feature type="non-terminal residue" evidence="3">
    <location>
        <position position="1"/>
    </location>
</feature>
<evidence type="ECO:0000313" key="4">
    <source>
        <dbReference type="Proteomes" id="UP000678393"/>
    </source>
</evidence>
<dbReference type="GO" id="GO:0000793">
    <property type="term" value="C:condensed chromosome"/>
    <property type="evidence" value="ECO:0007669"/>
    <property type="project" value="TreeGrafter"/>
</dbReference>
<evidence type="ECO:0000313" key="3">
    <source>
        <dbReference type="EMBL" id="CAG5133223.1"/>
    </source>
</evidence>
<comment type="caution">
    <text evidence="3">The sequence shown here is derived from an EMBL/GenBank/DDBJ whole genome shotgun (WGS) entry which is preliminary data.</text>
</comment>
<dbReference type="PANTHER" id="PTHR43941:SF1">
    <property type="entry name" value="STRUCTURAL MAINTENANCE OF CHROMOSOMES PROTEIN 2"/>
    <property type="match status" value="1"/>
</dbReference>
<reference evidence="3" key="1">
    <citation type="submission" date="2021-04" db="EMBL/GenBank/DDBJ databases">
        <authorList>
            <consortium name="Molecular Ecology Group"/>
        </authorList>
    </citation>
    <scope>NUCLEOTIDE SEQUENCE</scope>
</reference>